<organism evidence="2 3">
    <name type="scientific">Candidatus Dojkabacteria bacterium</name>
    <dbReference type="NCBI Taxonomy" id="2099670"/>
    <lineage>
        <taxon>Bacteria</taxon>
        <taxon>Candidatus Dojkabacteria</taxon>
    </lineage>
</organism>
<keyword evidence="1" id="KW-0472">Membrane</keyword>
<gene>
    <name evidence="2" type="ORF">KC669_00380</name>
</gene>
<dbReference type="AlphaFoldDB" id="A0A955RL91"/>
<dbReference type="Proteomes" id="UP000714915">
    <property type="component" value="Unassembled WGS sequence"/>
</dbReference>
<evidence type="ECO:0000313" key="2">
    <source>
        <dbReference type="EMBL" id="MCA9386470.1"/>
    </source>
</evidence>
<reference evidence="2" key="1">
    <citation type="submission" date="2020-04" db="EMBL/GenBank/DDBJ databases">
        <authorList>
            <person name="Zhang T."/>
        </authorList>
    </citation>
    <scope>NUCLEOTIDE SEQUENCE</scope>
    <source>
        <strain evidence="2">HKST-UBA09</strain>
    </source>
</reference>
<sequence length="189" mass="22323">MNQKTFLSILPGIFLLCSCVFLVSLYYFYTRDKQSDFFNASEEVCNYKDEELGLDLNYSCDWNVYNDGISYIDKEYNDTLIKDTLHFFKGDDEVLVQVFNANPTGSYFILNQDYTFEEINDKMIIYKKENYDLYRYAEKYSCDELEKGRYVFESDNLICGKTMIIKDSLSLLIRSNIKSDKIISFVHNL</sequence>
<feature type="transmembrane region" description="Helical" evidence="1">
    <location>
        <begin position="6"/>
        <end position="29"/>
    </location>
</feature>
<name>A0A955RL91_9BACT</name>
<reference evidence="2" key="2">
    <citation type="journal article" date="2021" name="Microbiome">
        <title>Successional dynamics and alternative stable states in a saline activated sludge microbial community over 9 years.</title>
        <authorList>
            <person name="Wang Y."/>
            <person name="Ye J."/>
            <person name="Ju F."/>
            <person name="Liu L."/>
            <person name="Boyd J.A."/>
            <person name="Deng Y."/>
            <person name="Parks D.H."/>
            <person name="Jiang X."/>
            <person name="Yin X."/>
            <person name="Woodcroft B.J."/>
            <person name="Tyson G.W."/>
            <person name="Hugenholtz P."/>
            <person name="Polz M.F."/>
            <person name="Zhang T."/>
        </authorList>
    </citation>
    <scope>NUCLEOTIDE SEQUENCE</scope>
    <source>
        <strain evidence="2">HKST-UBA09</strain>
    </source>
</reference>
<evidence type="ECO:0000313" key="3">
    <source>
        <dbReference type="Proteomes" id="UP000714915"/>
    </source>
</evidence>
<dbReference type="PROSITE" id="PS51257">
    <property type="entry name" value="PROKAR_LIPOPROTEIN"/>
    <property type="match status" value="1"/>
</dbReference>
<comment type="caution">
    <text evidence="2">The sequence shown here is derived from an EMBL/GenBank/DDBJ whole genome shotgun (WGS) entry which is preliminary data.</text>
</comment>
<proteinExistence type="predicted"/>
<keyword evidence="1" id="KW-1133">Transmembrane helix</keyword>
<dbReference type="EMBL" id="JAGQLF010000003">
    <property type="protein sequence ID" value="MCA9386470.1"/>
    <property type="molecule type" value="Genomic_DNA"/>
</dbReference>
<protein>
    <submittedName>
        <fullName evidence="2">Uncharacterized protein</fullName>
    </submittedName>
</protein>
<keyword evidence="1" id="KW-0812">Transmembrane</keyword>
<accession>A0A955RL91</accession>
<evidence type="ECO:0000256" key="1">
    <source>
        <dbReference type="SAM" id="Phobius"/>
    </source>
</evidence>